<dbReference type="Proteomes" id="UP000288079">
    <property type="component" value="Unassembled WGS sequence"/>
</dbReference>
<keyword evidence="4" id="KW-1185">Reference proteome</keyword>
<dbReference type="CDD" id="cd12797">
    <property type="entry name" value="M23_peptidase"/>
    <property type="match status" value="1"/>
</dbReference>
<evidence type="ECO:0000256" key="1">
    <source>
        <dbReference type="SAM" id="SignalP"/>
    </source>
</evidence>
<evidence type="ECO:0000259" key="2">
    <source>
        <dbReference type="Pfam" id="PF01551"/>
    </source>
</evidence>
<dbReference type="OrthoDB" id="9805070at2"/>
<comment type="caution">
    <text evidence="3">The sequence shown here is derived from an EMBL/GenBank/DDBJ whole genome shotgun (WGS) entry which is preliminary data.</text>
</comment>
<dbReference type="Gene3D" id="2.70.70.10">
    <property type="entry name" value="Glucose Permease (Domain IIA)"/>
    <property type="match status" value="1"/>
</dbReference>
<dbReference type="PANTHER" id="PTHR21666:SF270">
    <property type="entry name" value="MUREIN HYDROLASE ACTIVATOR ENVC"/>
    <property type="match status" value="1"/>
</dbReference>
<dbReference type="PANTHER" id="PTHR21666">
    <property type="entry name" value="PEPTIDASE-RELATED"/>
    <property type="match status" value="1"/>
</dbReference>
<dbReference type="GO" id="GO:0004222">
    <property type="term" value="F:metalloendopeptidase activity"/>
    <property type="evidence" value="ECO:0007669"/>
    <property type="project" value="TreeGrafter"/>
</dbReference>
<dbReference type="InterPro" id="IPR011055">
    <property type="entry name" value="Dup_hybrid_motif"/>
</dbReference>
<dbReference type="SUPFAM" id="SSF51261">
    <property type="entry name" value="Duplicated hybrid motif"/>
    <property type="match status" value="1"/>
</dbReference>
<organism evidence="3 4">
    <name type="scientific">Bacteroides faecalis</name>
    <dbReference type="NCBI Taxonomy" id="2447885"/>
    <lineage>
        <taxon>Bacteria</taxon>
        <taxon>Pseudomonadati</taxon>
        <taxon>Bacteroidota</taxon>
        <taxon>Bacteroidia</taxon>
        <taxon>Bacteroidales</taxon>
        <taxon>Bacteroidaceae</taxon>
        <taxon>Bacteroides</taxon>
    </lineage>
</organism>
<evidence type="ECO:0000313" key="4">
    <source>
        <dbReference type="Proteomes" id="UP000288079"/>
    </source>
</evidence>
<evidence type="ECO:0000313" key="3">
    <source>
        <dbReference type="EMBL" id="GCB36684.1"/>
    </source>
</evidence>
<dbReference type="InterPro" id="IPR016047">
    <property type="entry name" value="M23ase_b-sheet_dom"/>
</dbReference>
<sequence>MKNITLLIAILFSISIQAQDKPSFSSMEVNHIRVVTPGLFSQNKSIYLHLDSLKEKGYAFPLPGGKVISAYGARKGHSGADIKTCAKDTIRCAFDGVVRMSKPYSAYGNVVVVRHANGLETIYSHNFQNLVHSGDKVKAGQPIGLTGRTGRATTEHLHFETRINGQHFNPNIIFNLKDGTLRKGSIKCTKNGNGIIVKQNQDNNCIAQNKK</sequence>
<dbReference type="EMBL" id="BHWB01000014">
    <property type="protein sequence ID" value="GCB36684.1"/>
    <property type="molecule type" value="Genomic_DNA"/>
</dbReference>
<proteinExistence type="predicted"/>
<dbReference type="AlphaFoldDB" id="A0A401LZ02"/>
<keyword evidence="1" id="KW-0732">Signal</keyword>
<reference evidence="3 4" key="1">
    <citation type="submission" date="2018-10" db="EMBL/GenBank/DDBJ databases">
        <title>Draft Genome Sequence of Bacteroides sp. KCTC 15687.</title>
        <authorList>
            <person name="Yu S.Y."/>
            <person name="Kim J.S."/>
            <person name="Oh B.S."/>
            <person name="Park S.H."/>
            <person name="Kang S.W."/>
            <person name="Park J.E."/>
            <person name="Choi S.H."/>
            <person name="Han K.I."/>
            <person name="Lee K.C."/>
            <person name="Eom M.K."/>
            <person name="Suh M.K."/>
            <person name="Lee D.H."/>
            <person name="Yoon H."/>
            <person name="Kim B."/>
            <person name="Yang S.J."/>
            <person name="Lee J.S."/>
            <person name="Lee J.H."/>
        </authorList>
    </citation>
    <scope>NUCLEOTIDE SEQUENCE [LARGE SCALE GENOMIC DNA]</scope>
    <source>
        <strain evidence="3 4">KCTC 15687</strain>
    </source>
</reference>
<dbReference type="RefSeq" id="WP_125042317.1">
    <property type="nucleotide sequence ID" value="NZ_BHWB01000014.1"/>
</dbReference>
<dbReference type="Pfam" id="PF01551">
    <property type="entry name" value="Peptidase_M23"/>
    <property type="match status" value="1"/>
</dbReference>
<feature type="domain" description="M23ase beta-sheet core" evidence="2">
    <location>
        <begin position="76"/>
        <end position="170"/>
    </location>
</feature>
<feature type="chain" id="PRO_5019396831" evidence="1">
    <location>
        <begin position="19"/>
        <end position="211"/>
    </location>
</feature>
<dbReference type="InterPro" id="IPR050570">
    <property type="entry name" value="Cell_wall_metabolism_enzyme"/>
</dbReference>
<feature type="signal peptide" evidence="1">
    <location>
        <begin position="1"/>
        <end position="18"/>
    </location>
</feature>
<name>A0A401LZ02_9BACE</name>
<gene>
    <name evidence="3" type="ORF">KGMB02408_36290</name>
</gene>
<accession>A0A401LZ02</accession>
<protein>
    <submittedName>
        <fullName evidence="3">Metalloendopeptidase</fullName>
    </submittedName>
</protein>